<dbReference type="RefSeq" id="XP_017772771.1">
    <property type="nucleotide sequence ID" value="XM_017917282.1"/>
</dbReference>
<dbReference type="Proteomes" id="UP000695000">
    <property type="component" value="Unplaced"/>
</dbReference>
<protein>
    <submittedName>
        <fullName evidence="3 4">Altered inheritance of mitochondria protein 21-like</fullName>
    </submittedName>
</protein>
<feature type="compositionally biased region" description="Low complexity" evidence="1">
    <location>
        <begin position="131"/>
        <end position="143"/>
    </location>
</feature>
<keyword evidence="2" id="KW-1185">Reference proteome</keyword>
<proteinExistence type="predicted"/>
<dbReference type="RefSeq" id="XP_017772770.1">
    <property type="nucleotide sequence ID" value="XM_017917281.1"/>
</dbReference>
<gene>
    <name evidence="3 4" type="primary">LOC108559905</name>
</gene>
<evidence type="ECO:0000313" key="4">
    <source>
        <dbReference type="RefSeq" id="XP_017772771.1"/>
    </source>
</evidence>
<name>A0ABM1MDX1_NICVS</name>
<feature type="compositionally biased region" description="Basic residues" evidence="1">
    <location>
        <begin position="1"/>
        <end position="11"/>
    </location>
</feature>
<reference evidence="3 4" key="1">
    <citation type="submission" date="2025-05" db="UniProtKB">
        <authorList>
            <consortium name="RefSeq"/>
        </authorList>
    </citation>
    <scope>IDENTIFICATION</scope>
    <source>
        <tissue evidence="3 4">Whole Larva</tissue>
    </source>
</reference>
<feature type="compositionally biased region" description="Basic and acidic residues" evidence="1">
    <location>
        <begin position="212"/>
        <end position="221"/>
    </location>
</feature>
<feature type="compositionally biased region" description="Acidic residues" evidence="1">
    <location>
        <begin position="144"/>
        <end position="175"/>
    </location>
</feature>
<feature type="region of interest" description="Disordered" evidence="1">
    <location>
        <begin position="1"/>
        <end position="78"/>
    </location>
</feature>
<dbReference type="GeneID" id="108559905"/>
<evidence type="ECO:0000313" key="3">
    <source>
        <dbReference type="RefSeq" id="XP_017772770.1"/>
    </source>
</evidence>
<feature type="compositionally biased region" description="Low complexity" evidence="1">
    <location>
        <begin position="231"/>
        <end position="245"/>
    </location>
</feature>
<evidence type="ECO:0000256" key="1">
    <source>
        <dbReference type="SAM" id="MobiDB-lite"/>
    </source>
</evidence>
<organism evidence="2 4">
    <name type="scientific">Nicrophorus vespilloides</name>
    <name type="common">Boreal carrion beetle</name>
    <dbReference type="NCBI Taxonomy" id="110193"/>
    <lineage>
        <taxon>Eukaryota</taxon>
        <taxon>Metazoa</taxon>
        <taxon>Ecdysozoa</taxon>
        <taxon>Arthropoda</taxon>
        <taxon>Hexapoda</taxon>
        <taxon>Insecta</taxon>
        <taxon>Pterygota</taxon>
        <taxon>Neoptera</taxon>
        <taxon>Endopterygota</taxon>
        <taxon>Coleoptera</taxon>
        <taxon>Polyphaga</taxon>
        <taxon>Staphyliniformia</taxon>
        <taxon>Silphidae</taxon>
        <taxon>Nicrophorinae</taxon>
        <taxon>Nicrophorus</taxon>
    </lineage>
</organism>
<sequence>MSAKNGKRSRRKTEDEEFKAPVLKKVESKPEDDELKGFESENGVKEEDRMKTRSRSNTPLNIKKSPQKANVEMEEKTEEEVKVIEDVIKPEEEVIKPANDEVVVVVECDDKVDEEKVEDVNGGSEKEEEVVATATEVPATPEEASQDNSEDIEMEPLIVDTEEVDPELQFDEASDSESRKGSPVLSRCRTRRSQTRNIPTPKTPKSVIDQNGDDKDSDKTPSELLDTPEATDSQESTSESSSSQKTTDDKSETIVNIDLTDTNESFESETSMHVNVGGDLTREIDITVSDESSFLNSAKDLSVVETIRRMSSRRAIRSTGDYRRSLLKSKAEKYQYIPPIPAPPRATVHINSEVAATATTIRRSSVEKLIGSKRKTRRSDSPDGAKRFKITDSNPGFMSYISSPISKIKSKFTPGEVSASTPKLTGYRKQDILEGADLSKIEIPIHTATPSQHDKKWCSIM</sequence>
<feature type="region of interest" description="Disordered" evidence="1">
    <location>
        <begin position="113"/>
        <end position="255"/>
    </location>
</feature>
<accession>A0ABM1MDX1</accession>
<feature type="compositionally biased region" description="Basic and acidic residues" evidence="1">
    <location>
        <begin position="24"/>
        <end position="51"/>
    </location>
</feature>
<evidence type="ECO:0000313" key="2">
    <source>
        <dbReference type="Proteomes" id="UP000695000"/>
    </source>
</evidence>